<accession>A0AAD6RMV6</accession>
<evidence type="ECO:0000313" key="3">
    <source>
        <dbReference type="Proteomes" id="UP001164929"/>
    </source>
</evidence>
<feature type="compositionally biased region" description="Low complexity" evidence="1">
    <location>
        <begin position="82"/>
        <end position="92"/>
    </location>
</feature>
<dbReference type="EMBL" id="JAQIZT010000001">
    <property type="protein sequence ID" value="KAJ7011702.1"/>
    <property type="molecule type" value="Genomic_DNA"/>
</dbReference>
<evidence type="ECO:0000313" key="2">
    <source>
        <dbReference type="EMBL" id="KAJ7011702.1"/>
    </source>
</evidence>
<sequence>MLDFLHFNEINRRRWLLPWQSVVLSHQNCFSLHSSRFYRDDLGNPPPPPPPHHHHHHQSTPQPGNFILNQRTQNQQYPPPNHYNYPNTVYPNQGCAYPNQEGYP</sequence>
<gene>
    <name evidence="2" type="ORF">NC653_001956</name>
</gene>
<proteinExistence type="predicted"/>
<organism evidence="2 3">
    <name type="scientific">Populus alba x Populus x berolinensis</name>
    <dbReference type="NCBI Taxonomy" id="444605"/>
    <lineage>
        <taxon>Eukaryota</taxon>
        <taxon>Viridiplantae</taxon>
        <taxon>Streptophyta</taxon>
        <taxon>Embryophyta</taxon>
        <taxon>Tracheophyta</taxon>
        <taxon>Spermatophyta</taxon>
        <taxon>Magnoliopsida</taxon>
        <taxon>eudicotyledons</taxon>
        <taxon>Gunneridae</taxon>
        <taxon>Pentapetalae</taxon>
        <taxon>rosids</taxon>
        <taxon>fabids</taxon>
        <taxon>Malpighiales</taxon>
        <taxon>Salicaceae</taxon>
        <taxon>Saliceae</taxon>
        <taxon>Populus</taxon>
    </lineage>
</organism>
<feature type="region of interest" description="Disordered" evidence="1">
    <location>
        <begin position="37"/>
        <end position="104"/>
    </location>
</feature>
<feature type="compositionally biased region" description="Polar residues" evidence="1">
    <location>
        <begin position="59"/>
        <end position="72"/>
    </location>
</feature>
<reference evidence="2 3" key="1">
    <citation type="journal article" date="2023" name="Mol. Ecol. Resour.">
        <title>Chromosome-level genome assembly of a triploid poplar Populus alba 'Berolinensis'.</title>
        <authorList>
            <person name="Chen S."/>
            <person name="Yu Y."/>
            <person name="Wang X."/>
            <person name="Wang S."/>
            <person name="Zhang T."/>
            <person name="Zhou Y."/>
            <person name="He R."/>
            <person name="Meng N."/>
            <person name="Wang Y."/>
            <person name="Liu W."/>
            <person name="Liu Z."/>
            <person name="Liu J."/>
            <person name="Guo Q."/>
            <person name="Huang H."/>
            <person name="Sederoff R.R."/>
            <person name="Wang G."/>
            <person name="Qu G."/>
            <person name="Chen S."/>
        </authorList>
    </citation>
    <scope>NUCLEOTIDE SEQUENCE [LARGE SCALE GENOMIC DNA]</scope>
    <source>
        <strain evidence="2">SC-2020</strain>
    </source>
</reference>
<name>A0AAD6RMV6_9ROSI</name>
<dbReference type="AlphaFoldDB" id="A0AAD6RMV6"/>
<keyword evidence="3" id="KW-1185">Reference proteome</keyword>
<evidence type="ECO:0000256" key="1">
    <source>
        <dbReference type="SAM" id="MobiDB-lite"/>
    </source>
</evidence>
<dbReference type="Proteomes" id="UP001164929">
    <property type="component" value="Chromosome 1"/>
</dbReference>
<comment type="caution">
    <text evidence="2">The sequence shown here is derived from an EMBL/GenBank/DDBJ whole genome shotgun (WGS) entry which is preliminary data.</text>
</comment>
<protein>
    <submittedName>
        <fullName evidence="2">Uncharacterized protein</fullName>
    </submittedName>
</protein>